<evidence type="ECO:0000313" key="2">
    <source>
        <dbReference type="EMBL" id="HGE66657.1"/>
    </source>
</evidence>
<dbReference type="EMBL" id="DTPI01000031">
    <property type="protein sequence ID" value="HGE66657.1"/>
    <property type="molecule type" value="Genomic_DNA"/>
</dbReference>
<proteinExistence type="predicted"/>
<accession>A0A7C3YCX4</accession>
<feature type="domain" description="Flavoprotein" evidence="1">
    <location>
        <begin position="1"/>
        <end position="150"/>
    </location>
</feature>
<name>A0A7C3YCX4_9EURY</name>
<dbReference type="InterPro" id="IPR003382">
    <property type="entry name" value="Flavoprotein"/>
</dbReference>
<dbReference type="EMBL" id="DTAK01000001">
    <property type="protein sequence ID" value="HGU58630.1"/>
    <property type="molecule type" value="Genomic_DNA"/>
</dbReference>
<organism evidence="2">
    <name type="scientific">Geoglobus ahangari</name>
    <dbReference type="NCBI Taxonomy" id="113653"/>
    <lineage>
        <taxon>Archaea</taxon>
        <taxon>Methanobacteriati</taxon>
        <taxon>Methanobacteriota</taxon>
        <taxon>Archaeoglobi</taxon>
        <taxon>Archaeoglobales</taxon>
        <taxon>Archaeoglobaceae</taxon>
        <taxon>Geoglobus</taxon>
    </lineage>
</organism>
<evidence type="ECO:0000313" key="3">
    <source>
        <dbReference type="EMBL" id="HGU58630.1"/>
    </source>
</evidence>
<dbReference type="GO" id="GO:0003824">
    <property type="term" value="F:catalytic activity"/>
    <property type="evidence" value="ECO:0007669"/>
    <property type="project" value="InterPro"/>
</dbReference>
<dbReference type="Gene3D" id="3.40.50.1950">
    <property type="entry name" value="Flavin prenyltransferase-like"/>
    <property type="match status" value="1"/>
</dbReference>
<dbReference type="EMBL" id="DRUC01000068">
    <property type="protein sequence ID" value="HHF48451.1"/>
    <property type="molecule type" value="Genomic_DNA"/>
</dbReference>
<dbReference type="AlphaFoldDB" id="A0A7C3YCX4"/>
<comment type="caution">
    <text evidence="2">The sequence shown here is derived from an EMBL/GenBank/DDBJ whole genome shotgun (WGS) entry which is preliminary data.</text>
</comment>
<dbReference type="InterPro" id="IPR014072">
    <property type="entry name" value="Archaeoflavo_AfpA"/>
</dbReference>
<dbReference type="Pfam" id="PF02441">
    <property type="entry name" value="Flavoprotein"/>
    <property type="match status" value="1"/>
</dbReference>
<protein>
    <submittedName>
        <fullName evidence="2">Archaeoflavoprotein AfpA</fullName>
    </submittedName>
</protein>
<evidence type="ECO:0000313" key="4">
    <source>
        <dbReference type="EMBL" id="HHF48451.1"/>
    </source>
</evidence>
<sequence length="177" mass="19796">MTGSGDKLPETVEVMKEIKNLYPDVEIAVYLSKAGEQVVRYYKLKDDLKEIGVVRVEIDSNTPFLAGQLQTGRYEFLLIAPATSNTVAKISMGIADTLLTNAAIMALKAFVPVYIMPSDYKEGVVVTKLPDGRDLKLRVRKEDVEHVKKLTSMDGVFILEKPEDIFDVFKKHFKSPA</sequence>
<evidence type="ECO:0000259" key="1">
    <source>
        <dbReference type="Pfam" id="PF02441"/>
    </source>
</evidence>
<dbReference type="SUPFAM" id="SSF52507">
    <property type="entry name" value="Homo-oligomeric flavin-containing Cys decarboxylases, HFCD"/>
    <property type="match status" value="1"/>
</dbReference>
<dbReference type="InterPro" id="IPR036551">
    <property type="entry name" value="Flavin_trans-like"/>
</dbReference>
<dbReference type="NCBIfam" id="TIGR02699">
    <property type="entry name" value="archaeo_AfpA"/>
    <property type="match status" value="1"/>
</dbReference>
<gene>
    <name evidence="2" type="primary">afpA</name>
    <name evidence="4" type="ORF">ENL48_04625</name>
    <name evidence="3" type="ORF">ENT89_00070</name>
    <name evidence="2" type="ORF">ENX77_06045</name>
</gene>
<reference evidence="2" key="1">
    <citation type="journal article" date="2020" name="mSystems">
        <title>Genome- and Community-Level Interaction Insights into Carbon Utilization and Element Cycling Functions of Hydrothermarchaeota in Hydrothermal Sediment.</title>
        <authorList>
            <person name="Zhou Z."/>
            <person name="Liu Y."/>
            <person name="Xu W."/>
            <person name="Pan J."/>
            <person name="Luo Z.H."/>
            <person name="Li M."/>
        </authorList>
    </citation>
    <scope>NUCLEOTIDE SEQUENCE [LARGE SCALE GENOMIC DNA]</scope>
    <source>
        <strain evidence="4">SpSt-10</strain>
        <strain evidence="3">SpSt-62</strain>
        <strain evidence="2">SpSt-97</strain>
    </source>
</reference>